<protein>
    <submittedName>
        <fullName evidence="3">Uncharacterized protein</fullName>
    </submittedName>
</protein>
<evidence type="ECO:0000313" key="4">
    <source>
        <dbReference type="Proteomes" id="UP000245783"/>
    </source>
</evidence>
<keyword evidence="4" id="KW-1185">Reference proteome</keyword>
<keyword evidence="2" id="KW-0472">Membrane</keyword>
<dbReference type="OrthoDB" id="10472648at2759"/>
<organism evidence="3 4">
    <name type="scientific">Ceraceosorus guamensis</name>
    <dbReference type="NCBI Taxonomy" id="1522189"/>
    <lineage>
        <taxon>Eukaryota</taxon>
        <taxon>Fungi</taxon>
        <taxon>Dikarya</taxon>
        <taxon>Basidiomycota</taxon>
        <taxon>Ustilaginomycotina</taxon>
        <taxon>Exobasidiomycetes</taxon>
        <taxon>Ceraceosorales</taxon>
        <taxon>Ceraceosoraceae</taxon>
        <taxon>Ceraceosorus</taxon>
    </lineage>
</organism>
<proteinExistence type="predicted"/>
<keyword evidence="2" id="KW-0812">Transmembrane</keyword>
<accession>A0A316WAU9</accession>
<reference evidence="3 4" key="1">
    <citation type="journal article" date="2018" name="Mol. Biol. Evol.">
        <title>Broad Genomic Sampling Reveals a Smut Pathogenic Ancestry of the Fungal Clade Ustilaginomycotina.</title>
        <authorList>
            <person name="Kijpornyongpan T."/>
            <person name="Mondo S.J."/>
            <person name="Barry K."/>
            <person name="Sandor L."/>
            <person name="Lee J."/>
            <person name="Lipzen A."/>
            <person name="Pangilinan J."/>
            <person name="LaButti K."/>
            <person name="Hainaut M."/>
            <person name="Henrissat B."/>
            <person name="Grigoriev I.V."/>
            <person name="Spatafora J.W."/>
            <person name="Aime M.C."/>
        </authorList>
    </citation>
    <scope>NUCLEOTIDE SEQUENCE [LARGE SCALE GENOMIC DNA]</scope>
    <source>
        <strain evidence="3 4">MCA 4658</strain>
    </source>
</reference>
<evidence type="ECO:0000256" key="1">
    <source>
        <dbReference type="SAM" id="MobiDB-lite"/>
    </source>
</evidence>
<feature type="region of interest" description="Disordered" evidence="1">
    <location>
        <begin position="111"/>
        <end position="141"/>
    </location>
</feature>
<dbReference type="RefSeq" id="XP_025371925.1">
    <property type="nucleotide sequence ID" value="XM_025511334.1"/>
</dbReference>
<dbReference type="EMBL" id="KZ819359">
    <property type="protein sequence ID" value="PWN44765.1"/>
    <property type="molecule type" value="Genomic_DNA"/>
</dbReference>
<sequence>MQVSPPRAAGRRITDCTKAALNSRARFRQYLAGMMLGWNSVASLFAVVAISSTTRAAPTGLAEGAAKAAKALHGTASGAASPASSEGSVNFLLSSPESSVNFASHTGRLPAATASTASSHAHGAKSRKPSNRASLQMVPSRRRKFSANDLTRERATNVINEAIPEDKLRPALDAHKARAWIGPVKNISVKFGSNIPKHEHEVLAHAAKLHAETFVPHADNVKVWRTFGPSFHEPIYHAKATMFEVEGSKQHRIEGGGRTSLGEQPQQTHLEDVRALTQVRSRLLSSGTSYHDASRFGLSASSNRFAPRSWR</sequence>
<name>A0A316WAU9_9BASI</name>
<keyword evidence="2" id="KW-1133">Transmembrane helix</keyword>
<feature type="transmembrane region" description="Helical" evidence="2">
    <location>
        <begin position="30"/>
        <end position="50"/>
    </location>
</feature>
<feature type="compositionally biased region" description="Low complexity" evidence="1">
    <location>
        <begin position="111"/>
        <end position="121"/>
    </location>
</feature>
<dbReference type="InParanoid" id="A0A316WAU9"/>
<dbReference type="GeneID" id="37033204"/>
<gene>
    <name evidence="3" type="ORF">IE81DRAFT_254285</name>
</gene>
<dbReference type="Proteomes" id="UP000245783">
    <property type="component" value="Unassembled WGS sequence"/>
</dbReference>
<evidence type="ECO:0000313" key="3">
    <source>
        <dbReference type="EMBL" id="PWN44765.1"/>
    </source>
</evidence>
<evidence type="ECO:0000256" key="2">
    <source>
        <dbReference type="SAM" id="Phobius"/>
    </source>
</evidence>
<dbReference type="AlphaFoldDB" id="A0A316WAU9"/>